<protein>
    <recommendedName>
        <fullName evidence="4">RRM domain-containing protein</fullName>
    </recommendedName>
</protein>
<evidence type="ECO:0000256" key="2">
    <source>
        <dbReference type="PROSITE-ProRule" id="PRU00176"/>
    </source>
</evidence>
<dbReference type="Gene3D" id="3.30.70.330">
    <property type="match status" value="2"/>
</dbReference>
<feature type="domain" description="RRM" evidence="4">
    <location>
        <begin position="445"/>
        <end position="528"/>
    </location>
</feature>
<dbReference type="CDD" id="cd12239">
    <property type="entry name" value="RRM2_RBM40_like"/>
    <property type="match status" value="1"/>
</dbReference>
<dbReference type="GO" id="GO:0000398">
    <property type="term" value="P:mRNA splicing, via spliceosome"/>
    <property type="evidence" value="ECO:0007669"/>
    <property type="project" value="TreeGrafter"/>
</dbReference>
<feature type="compositionally biased region" description="Basic and acidic residues" evidence="3">
    <location>
        <begin position="344"/>
        <end position="376"/>
    </location>
</feature>
<dbReference type="PANTHER" id="PTHR16105:SF0">
    <property type="entry name" value="RNA-BINDING REGION-CONTAINING PROTEIN 3"/>
    <property type="match status" value="1"/>
</dbReference>
<keyword evidence="1 2" id="KW-0694">RNA-binding</keyword>
<dbReference type="EMBL" id="JAACXV010014003">
    <property type="protein sequence ID" value="KAF7271192.1"/>
    <property type="molecule type" value="Genomic_DNA"/>
</dbReference>
<keyword evidence="6" id="KW-1185">Reference proteome</keyword>
<feature type="region of interest" description="Disordered" evidence="3">
    <location>
        <begin position="197"/>
        <end position="247"/>
    </location>
</feature>
<feature type="compositionally biased region" description="Basic and acidic residues" evidence="3">
    <location>
        <begin position="214"/>
        <end position="223"/>
    </location>
</feature>
<evidence type="ECO:0000256" key="1">
    <source>
        <dbReference type="ARBA" id="ARBA00022884"/>
    </source>
</evidence>
<name>A0A834I298_RHYFE</name>
<evidence type="ECO:0000256" key="3">
    <source>
        <dbReference type="SAM" id="MobiDB-lite"/>
    </source>
</evidence>
<feature type="compositionally biased region" description="Basic residues" evidence="3">
    <location>
        <begin position="228"/>
        <end position="239"/>
    </location>
</feature>
<dbReference type="OrthoDB" id="448399at2759"/>
<organism evidence="5 6">
    <name type="scientific">Rhynchophorus ferrugineus</name>
    <name type="common">Red palm weevil</name>
    <name type="synonym">Curculio ferrugineus</name>
    <dbReference type="NCBI Taxonomy" id="354439"/>
    <lineage>
        <taxon>Eukaryota</taxon>
        <taxon>Metazoa</taxon>
        <taxon>Ecdysozoa</taxon>
        <taxon>Arthropoda</taxon>
        <taxon>Hexapoda</taxon>
        <taxon>Insecta</taxon>
        <taxon>Pterygota</taxon>
        <taxon>Neoptera</taxon>
        <taxon>Endopterygota</taxon>
        <taxon>Coleoptera</taxon>
        <taxon>Polyphaga</taxon>
        <taxon>Cucujiformia</taxon>
        <taxon>Curculionidae</taxon>
        <taxon>Dryophthorinae</taxon>
        <taxon>Rhynchophorus</taxon>
    </lineage>
</organism>
<dbReference type="InterPro" id="IPR012677">
    <property type="entry name" value="Nucleotide-bd_a/b_plait_sf"/>
</dbReference>
<evidence type="ECO:0000313" key="5">
    <source>
        <dbReference type="EMBL" id="KAF7271192.1"/>
    </source>
</evidence>
<accession>A0A834I298</accession>
<dbReference type="GO" id="GO:0097157">
    <property type="term" value="F:pre-mRNA intronic binding"/>
    <property type="evidence" value="ECO:0007669"/>
    <property type="project" value="TreeGrafter"/>
</dbReference>
<dbReference type="Pfam" id="PF00076">
    <property type="entry name" value="RRM_1"/>
    <property type="match status" value="1"/>
</dbReference>
<dbReference type="PROSITE" id="PS50102">
    <property type="entry name" value="RRM"/>
    <property type="match status" value="1"/>
</dbReference>
<dbReference type="PANTHER" id="PTHR16105">
    <property type="entry name" value="RNA-BINDING REGION-CONTAINING PROTEIN 3"/>
    <property type="match status" value="1"/>
</dbReference>
<dbReference type="InterPro" id="IPR000504">
    <property type="entry name" value="RRM_dom"/>
</dbReference>
<proteinExistence type="predicted"/>
<comment type="caution">
    <text evidence="5">The sequence shown here is derived from an EMBL/GenBank/DDBJ whole genome shotgun (WGS) entry which is preliminary data.</text>
</comment>
<dbReference type="AlphaFoldDB" id="A0A834I298"/>
<reference evidence="5" key="1">
    <citation type="submission" date="2020-08" db="EMBL/GenBank/DDBJ databases">
        <title>Genome sequencing and assembly of the red palm weevil Rhynchophorus ferrugineus.</title>
        <authorList>
            <person name="Dias G.B."/>
            <person name="Bergman C.M."/>
            <person name="Manee M."/>
        </authorList>
    </citation>
    <scope>NUCLEOTIDE SEQUENCE</scope>
    <source>
        <strain evidence="5">AA-2017</strain>
        <tissue evidence="5">Whole larva</tissue>
    </source>
</reference>
<evidence type="ECO:0000259" key="4">
    <source>
        <dbReference type="PROSITE" id="PS50102"/>
    </source>
</evidence>
<dbReference type="InterPro" id="IPR045164">
    <property type="entry name" value="RBM41/RNPC3"/>
</dbReference>
<gene>
    <name evidence="5" type="ORF">GWI33_015898</name>
</gene>
<sequence>MVCKDTLRIKHLPKELSDAQKEDFIKHFGAIKAKVITSKAKAKSVVYAKFENEEISKNVMYRLHQINVLNCRLCVEYADTDLLQGILDNKKVDDVRDAPDQKSFKSFINKINAFNDSVGFYQPPPAHLKYNYPKANRPTINNIAHALATVPRFYTQVLHLMNKMNLPPPFAMPNPPIRTVQPAQQPVVEMKPVEITPSKPVVSDSESEIESDGESNKSKEIIPQKRQISQKKMVKRPKFNKQSVGQVVKKPPEKCEDVFEKVEVQAQRKIELKVNPSSGDDAKGAQESLILKQSSVSIEVREASKTDLLMEAVVNKLSPKVELNECAENARHQEDQPPTTVDQVVKDDDHPVETPKSPEKVDAGEDIHEELSKDQNTECSMETEAEKSLPPIKVSEEQKVLPEDSPASPEDDYPCISQEELAANQISDLSVVPVFKNYNPGAPTNKLYIKNCAKSVVLQDLEYIYNRYREEGNADKPSEFNIRLMQEGRMKGQAFVTLDSIEMAQKAVNETNGFILKDKPLVVAFGKAGTKKK</sequence>
<dbReference type="GO" id="GO:0005689">
    <property type="term" value="C:U12-type spliceosomal complex"/>
    <property type="evidence" value="ECO:0007669"/>
    <property type="project" value="TreeGrafter"/>
</dbReference>
<evidence type="ECO:0000313" key="6">
    <source>
        <dbReference type="Proteomes" id="UP000625711"/>
    </source>
</evidence>
<dbReference type="SUPFAM" id="SSF54928">
    <property type="entry name" value="RNA-binding domain, RBD"/>
    <property type="match status" value="1"/>
</dbReference>
<dbReference type="InterPro" id="IPR035979">
    <property type="entry name" value="RBD_domain_sf"/>
</dbReference>
<dbReference type="Proteomes" id="UP000625711">
    <property type="component" value="Unassembled WGS sequence"/>
</dbReference>
<feature type="region of interest" description="Disordered" evidence="3">
    <location>
        <begin position="328"/>
        <end position="414"/>
    </location>
</feature>
<dbReference type="SMART" id="SM00360">
    <property type="entry name" value="RRM"/>
    <property type="match status" value="2"/>
</dbReference>
<dbReference type="GO" id="GO:0030626">
    <property type="term" value="F:U12 snRNA binding"/>
    <property type="evidence" value="ECO:0007669"/>
    <property type="project" value="TreeGrafter"/>
</dbReference>